<accession>A0A146KF28</accession>
<reference evidence="2" key="1">
    <citation type="submission" date="2015-07" db="EMBL/GenBank/DDBJ databases">
        <title>Adaptation to a free-living lifestyle via gene acquisitions in the diplomonad Trepomonas sp. PC1.</title>
        <authorList>
            <person name="Xu F."/>
            <person name="Jerlstrom-Hultqvist J."/>
            <person name="Kolisko M."/>
            <person name="Simpson A.G.B."/>
            <person name="Roger A.J."/>
            <person name="Svard S.G."/>
            <person name="Andersson J.O."/>
        </authorList>
    </citation>
    <scope>NUCLEOTIDE SEQUENCE</scope>
    <source>
        <strain evidence="2">PC1</strain>
    </source>
</reference>
<dbReference type="InterPro" id="IPR006175">
    <property type="entry name" value="YjgF/YER057c/UK114"/>
</dbReference>
<dbReference type="Gene3D" id="3.30.1330.40">
    <property type="entry name" value="RutC-like"/>
    <property type="match status" value="1"/>
</dbReference>
<proteinExistence type="inferred from homology"/>
<dbReference type="EMBL" id="GDID01002351">
    <property type="protein sequence ID" value="JAP94255.1"/>
    <property type="molecule type" value="Transcribed_RNA"/>
</dbReference>
<evidence type="ECO:0000256" key="1">
    <source>
        <dbReference type="ARBA" id="ARBA00010552"/>
    </source>
</evidence>
<evidence type="ECO:0000313" key="2">
    <source>
        <dbReference type="EMBL" id="JAP94255.1"/>
    </source>
</evidence>
<name>A0A146KF28_9EUKA</name>
<dbReference type="SUPFAM" id="SSF55298">
    <property type="entry name" value="YjgF-like"/>
    <property type="match status" value="1"/>
</dbReference>
<dbReference type="Pfam" id="PF01042">
    <property type="entry name" value="Ribonuc_L-PSP"/>
    <property type="match status" value="1"/>
</dbReference>
<protein>
    <submittedName>
        <fullName evidence="2">Endoribonuclease L-PSP</fullName>
    </submittedName>
</protein>
<dbReference type="CDD" id="cd00448">
    <property type="entry name" value="YjgF_YER057c_UK114_family"/>
    <property type="match status" value="1"/>
</dbReference>
<dbReference type="GO" id="GO:0019239">
    <property type="term" value="F:deaminase activity"/>
    <property type="evidence" value="ECO:0007669"/>
    <property type="project" value="TreeGrafter"/>
</dbReference>
<comment type="similarity">
    <text evidence="1">Belongs to the RutC family.</text>
</comment>
<gene>
    <name evidence="2" type="ORF">TPC1_13167</name>
</gene>
<sequence length="130" mass="14671">MPKPQFFVCKDAPKFANLNQIAVHNNTVYLGGVVGMSDNTTLCEGLEAQTHQCFKNIQKMLQSVGSDLDHIISLNIYQSEQLTNEQGDKFNEIYRHYFPIEAERPLRCAVQVKLQPGFLVEIVNVTASLK</sequence>
<dbReference type="PANTHER" id="PTHR11803:SF58">
    <property type="entry name" value="PROTEIN HMF1-RELATED"/>
    <property type="match status" value="1"/>
</dbReference>
<organism evidence="2">
    <name type="scientific">Trepomonas sp. PC1</name>
    <dbReference type="NCBI Taxonomy" id="1076344"/>
    <lineage>
        <taxon>Eukaryota</taxon>
        <taxon>Metamonada</taxon>
        <taxon>Diplomonadida</taxon>
        <taxon>Hexamitidae</taxon>
        <taxon>Hexamitinae</taxon>
        <taxon>Trepomonas</taxon>
    </lineage>
</organism>
<dbReference type="AlphaFoldDB" id="A0A146KF28"/>
<dbReference type="PANTHER" id="PTHR11803">
    <property type="entry name" value="2-IMINOBUTANOATE/2-IMINOPROPANOATE DEAMINASE RIDA"/>
    <property type="match status" value="1"/>
</dbReference>
<dbReference type="InterPro" id="IPR035959">
    <property type="entry name" value="RutC-like_sf"/>
</dbReference>
<dbReference type="GO" id="GO:0005829">
    <property type="term" value="C:cytosol"/>
    <property type="evidence" value="ECO:0007669"/>
    <property type="project" value="TreeGrafter"/>
</dbReference>